<evidence type="ECO:0000259" key="11">
    <source>
        <dbReference type="PROSITE" id="PS51131"/>
    </source>
</evidence>
<dbReference type="GeneID" id="74568197"/>
<feature type="coiled-coil region" evidence="10">
    <location>
        <begin position="338"/>
        <end position="365"/>
    </location>
</feature>
<dbReference type="InterPro" id="IPR027417">
    <property type="entry name" value="P-loop_NTPase"/>
</dbReference>
<dbReference type="InterPro" id="IPR013134">
    <property type="entry name" value="Zn_hook_RAD50"/>
</dbReference>
<keyword evidence="3" id="KW-0227">DNA damage</keyword>
<evidence type="ECO:0000256" key="8">
    <source>
        <dbReference type="ARBA" id="ARBA00023204"/>
    </source>
</evidence>
<evidence type="ECO:0000313" key="13">
    <source>
        <dbReference type="Proteomes" id="UP001055553"/>
    </source>
</evidence>
<protein>
    <submittedName>
        <fullName evidence="12">DNA double-strand break repair Rad50 ATPase</fullName>
    </submittedName>
</protein>
<dbReference type="GO" id="GO:0005524">
    <property type="term" value="F:ATP binding"/>
    <property type="evidence" value="ECO:0007669"/>
    <property type="project" value="UniProtKB-KW"/>
</dbReference>
<dbReference type="PANTHER" id="PTHR32114">
    <property type="entry name" value="ABC TRANSPORTER ABCH.3"/>
    <property type="match status" value="1"/>
</dbReference>
<keyword evidence="5 9" id="KW-0862">Zinc</keyword>
<feature type="binding site" evidence="9">
    <location>
        <position position="383"/>
    </location>
    <ligand>
        <name>Zn(2+)</name>
        <dbReference type="ChEBI" id="CHEBI:29105"/>
    </ligand>
</feature>
<evidence type="ECO:0000256" key="3">
    <source>
        <dbReference type="ARBA" id="ARBA00022763"/>
    </source>
</evidence>
<evidence type="ECO:0000256" key="2">
    <source>
        <dbReference type="ARBA" id="ARBA00022741"/>
    </source>
</evidence>
<keyword evidence="4" id="KW-0378">Hydrolase</keyword>
<dbReference type="Pfam" id="PF13476">
    <property type="entry name" value="AAA_23"/>
    <property type="match status" value="1"/>
</dbReference>
<name>A0A915WSP1_9ARCH</name>
<dbReference type="SUPFAM" id="SSF75712">
    <property type="entry name" value="Rad50 coiled-coil Zn hook"/>
    <property type="match status" value="1"/>
</dbReference>
<accession>A0A915WSP1</accession>
<organism evidence="12 13">
    <name type="scientific">Nanobdella aerobiophila</name>
    <dbReference type="NCBI Taxonomy" id="2586965"/>
    <lineage>
        <taxon>Archaea</taxon>
        <taxon>Nanobdellota</taxon>
        <taxon>Nanobdellia</taxon>
        <taxon>Nanobdellales</taxon>
        <taxon>Nanobdellaceae</taxon>
        <taxon>Nanobdella</taxon>
    </lineage>
</organism>
<evidence type="ECO:0000256" key="1">
    <source>
        <dbReference type="ARBA" id="ARBA00022723"/>
    </source>
</evidence>
<keyword evidence="2" id="KW-0547">Nucleotide-binding</keyword>
<keyword evidence="13" id="KW-1185">Reference proteome</keyword>
<dbReference type="Gene3D" id="3.40.50.300">
    <property type="entry name" value="P-loop containing nucleotide triphosphate hydrolases"/>
    <property type="match status" value="2"/>
</dbReference>
<evidence type="ECO:0000313" key="12">
    <source>
        <dbReference type="EMBL" id="BBL45417.1"/>
    </source>
</evidence>
<keyword evidence="1 9" id="KW-0479">Metal-binding</keyword>
<dbReference type="SUPFAM" id="SSF52540">
    <property type="entry name" value="P-loop containing nucleoside triphosphate hydrolases"/>
    <property type="match status" value="1"/>
</dbReference>
<dbReference type="GO" id="GO:0046872">
    <property type="term" value="F:metal ion binding"/>
    <property type="evidence" value="ECO:0007669"/>
    <property type="project" value="UniProtKB-UniRule"/>
</dbReference>
<dbReference type="Gene3D" id="1.10.287.510">
    <property type="entry name" value="Helix hairpin bin"/>
    <property type="match status" value="1"/>
</dbReference>
<feature type="coiled-coil region" evidence="10">
    <location>
        <begin position="392"/>
        <end position="426"/>
    </location>
</feature>
<feature type="coiled-coil region" evidence="10">
    <location>
        <begin position="451"/>
        <end position="563"/>
    </location>
</feature>
<evidence type="ECO:0000256" key="5">
    <source>
        <dbReference type="ARBA" id="ARBA00022833"/>
    </source>
</evidence>
<proteinExistence type="predicted"/>
<evidence type="ECO:0000256" key="4">
    <source>
        <dbReference type="ARBA" id="ARBA00022801"/>
    </source>
</evidence>
<evidence type="ECO:0000256" key="7">
    <source>
        <dbReference type="ARBA" id="ARBA00023054"/>
    </source>
</evidence>
<feature type="domain" description="Zinc-hook" evidence="11">
    <location>
        <begin position="338"/>
        <end position="435"/>
    </location>
</feature>
<dbReference type="EMBL" id="AP019769">
    <property type="protein sequence ID" value="BBL45417.1"/>
    <property type="molecule type" value="Genomic_DNA"/>
</dbReference>
<dbReference type="PROSITE" id="PS51131">
    <property type="entry name" value="ZN_HOOK"/>
    <property type="match status" value="1"/>
</dbReference>
<dbReference type="AlphaFoldDB" id="A0A915WSP1"/>
<feature type="coiled-coil region" evidence="10">
    <location>
        <begin position="252"/>
        <end position="286"/>
    </location>
</feature>
<feature type="binding site" evidence="9">
    <location>
        <position position="386"/>
    </location>
    <ligand>
        <name>Zn(2+)</name>
        <dbReference type="ChEBI" id="CHEBI:29105"/>
    </ligand>
</feature>
<dbReference type="Proteomes" id="UP001055553">
    <property type="component" value="Chromosome"/>
</dbReference>
<evidence type="ECO:0000256" key="6">
    <source>
        <dbReference type="ARBA" id="ARBA00022840"/>
    </source>
</evidence>
<dbReference type="PANTHER" id="PTHR32114:SF2">
    <property type="entry name" value="ABC TRANSPORTER ABCH.3"/>
    <property type="match status" value="1"/>
</dbReference>
<dbReference type="KEGG" id="naer:MJ1_0246"/>
<keyword evidence="6" id="KW-0067">ATP-binding</keyword>
<dbReference type="InterPro" id="IPR038729">
    <property type="entry name" value="Rad50/SbcC_AAA"/>
</dbReference>
<dbReference type="RefSeq" id="WP_258393450.1">
    <property type="nucleotide sequence ID" value="NZ_AP019769.1"/>
</dbReference>
<sequence length="752" mass="89426">MIIKSLNLENFKYHKSLNIGLEEKNIIIGENGVGKSSIFHSILFALFGRDSLSYIGASSIQSMIRYGSSSTKVELELQDNNNLYKIVRIINNTGDSKAVLYLNDHIIVSSPDLVNKKIKEILNINRIEKFADIVYIKQGDLGRYINLSGKIELTKKLENIFDIEYYSNILRVIEGLVRDLERQKEYNENQRAELYKDIETYRNLYGDRDINELILELDKYNNLKKIRDELYKDYLEVKTLENTINYDLISQEGYLKNKLLQLEEEEKNLNENIINLESERRSLKYERYSKELLDKSIEYINKRLEELKEYKDINKKDIEYNIRENKDLYNDIVKYINSLDVEDRYKKLEEKKKDIEEKILILKQSIKEDQEYLDILNKEITDCPVCKRPLEKDLHKQLVERYNIELDNNKRELSKLLKDKEDIDNLYNNIYNEYKNFVYLKERLKSKNIDIDNIENEKMKIDSKINQLNQELNKIEEYNILNDTINYIKSYEISKALENLKKDYNNIKDEISLVRKDIVNIENMKKNLEKIKNIYKKNNYSSLKDFEEKLNDIDNELRIYQNIKPELIKNYKNKLDSYNIILENNKKISKNINNLRSLYNIILKFIENRREKVALNLSNAFRYYFKKLYRYNDIVDVGIEIKEGKNKDERIFTIYIIKNIDNKELKKPVEDAGLSGGQTKLLDLSIRLAISSLLDIRTSFILLDEPTESLDENVRLSLAELLQLLDGYQILLCTHDDIFKDNIEGKIIEIKR</sequence>
<gene>
    <name evidence="12" type="ORF">MJ1_0246</name>
</gene>
<evidence type="ECO:0000256" key="9">
    <source>
        <dbReference type="PROSITE-ProRule" id="PRU00471"/>
    </source>
</evidence>
<reference evidence="13" key="1">
    <citation type="journal article" date="2022" name="Int. J. Syst. Evol. Microbiol.">
        <title>Nanobdella aerobiophila gen. nov., sp. nov., a thermoacidophilic, obligate ectosymbiotic archaeon, and proposal of Nanobdellaceae fam. nov., Nanobdellales ord. nov. and Nanobdellia class. nov.</title>
        <authorList>
            <person name="Kato S."/>
            <person name="Ogasawara A."/>
            <person name="Itoh T."/>
            <person name="Sakai H.D."/>
            <person name="Shimizu M."/>
            <person name="Yuki M."/>
            <person name="Kaneko M."/>
            <person name="Takashina T."/>
            <person name="Ohkuma M."/>
        </authorList>
    </citation>
    <scope>NUCLEOTIDE SEQUENCE [LARGE SCALE GENOMIC DNA]</scope>
    <source>
        <strain evidence="13">MJ1</strain>
    </source>
</reference>
<keyword evidence="7 10" id="KW-0175">Coiled coil</keyword>
<evidence type="ECO:0000256" key="10">
    <source>
        <dbReference type="SAM" id="Coils"/>
    </source>
</evidence>
<keyword evidence="8" id="KW-0234">DNA repair</keyword>